<dbReference type="STRING" id="1454373.ACMU_12480"/>
<keyword evidence="3" id="KW-0963">Cytoplasm</keyword>
<protein>
    <recommendedName>
        <fullName evidence="3">Urease accessory protein UreF</fullName>
    </recommendedName>
</protein>
<evidence type="ECO:0000256" key="2">
    <source>
        <dbReference type="ARBA" id="ARBA00023186"/>
    </source>
</evidence>
<dbReference type="Pfam" id="PF01730">
    <property type="entry name" value="UreF"/>
    <property type="match status" value="1"/>
</dbReference>
<dbReference type="RefSeq" id="WP_035259766.1">
    <property type="nucleotide sequence ID" value="NZ_JFKE01000004.1"/>
</dbReference>
<dbReference type="InterPro" id="IPR002639">
    <property type="entry name" value="UreF"/>
</dbReference>
<evidence type="ECO:0000256" key="1">
    <source>
        <dbReference type="ARBA" id="ARBA00022988"/>
    </source>
</evidence>
<dbReference type="OrthoDB" id="9798772at2"/>
<dbReference type="GO" id="GO:0005737">
    <property type="term" value="C:cytoplasm"/>
    <property type="evidence" value="ECO:0007669"/>
    <property type="project" value="UniProtKB-SubCell"/>
</dbReference>
<comment type="subunit">
    <text evidence="3">UreD, UreF and UreG form a complex that acts as a GTP-hydrolysis-dependent molecular chaperone, activating the urease apoprotein by helping to assemble the nickel containing metallocenter of UreC. The UreE protein probably delivers the nickel.</text>
</comment>
<dbReference type="PIRSF" id="PIRSF009467">
    <property type="entry name" value="Ureas_acces_UreF"/>
    <property type="match status" value="1"/>
</dbReference>
<organism evidence="4 5">
    <name type="scientific">Actibacterium mucosum KCTC 23349</name>
    <dbReference type="NCBI Taxonomy" id="1454373"/>
    <lineage>
        <taxon>Bacteria</taxon>
        <taxon>Pseudomonadati</taxon>
        <taxon>Pseudomonadota</taxon>
        <taxon>Alphaproteobacteria</taxon>
        <taxon>Rhodobacterales</taxon>
        <taxon>Roseobacteraceae</taxon>
        <taxon>Actibacterium</taxon>
    </lineage>
</organism>
<keyword evidence="5" id="KW-1185">Reference proteome</keyword>
<reference evidence="4 5" key="1">
    <citation type="submission" date="2014-03" db="EMBL/GenBank/DDBJ databases">
        <title>Draft Genome Sequence of Actibacterium mucosum KCTC 23349, a Marine Alphaproteobacterium with Complex Ionic Requirements Isolated from Mediterranean Seawater at Malvarrosa Beach, Valencia, Spain.</title>
        <authorList>
            <person name="Arahal D.R."/>
            <person name="Shao Z."/>
            <person name="Lai Q."/>
            <person name="Pujalte M.J."/>
        </authorList>
    </citation>
    <scope>NUCLEOTIDE SEQUENCE [LARGE SCALE GENOMIC DNA]</scope>
    <source>
        <strain evidence="4 5">KCTC 23349</strain>
    </source>
</reference>
<dbReference type="PANTHER" id="PTHR33620:SF1">
    <property type="entry name" value="UREASE ACCESSORY PROTEIN F"/>
    <property type="match status" value="1"/>
</dbReference>
<name>A0A037ZH96_9RHOB</name>
<sequence>MNTDLLTLTQWLSPAFPLGSFAYSHGLETAIASGDVTDAQTLQAWLRVVLTQGTGIVDATLLCRTMEGQDLGNVARALAASRERLEEAEAQGAAFVDTVNKITGDAQAVAPLPVAVGVAARSLSLSTEDVAALYLHAFISNLVSAAVRFVPLGQSAGQAVLSALHADIAETARRAVTMTLDDLGAAAPGADMAAMKHETQDVRIFKT</sequence>
<dbReference type="AlphaFoldDB" id="A0A037ZH96"/>
<comment type="subcellular location">
    <subcellularLocation>
        <location evidence="3">Cytoplasm</location>
    </subcellularLocation>
</comment>
<evidence type="ECO:0000313" key="5">
    <source>
        <dbReference type="Proteomes" id="UP000026249"/>
    </source>
</evidence>
<keyword evidence="2 3" id="KW-0143">Chaperone</keyword>
<accession>A0A037ZH96</accession>
<dbReference type="GO" id="GO:0016151">
    <property type="term" value="F:nickel cation binding"/>
    <property type="evidence" value="ECO:0007669"/>
    <property type="project" value="UniProtKB-UniRule"/>
</dbReference>
<keyword evidence="1 3" id="KW-0996">Nickel insertion</keyword>
<comment type="caution">
    <text evidence="4">The sequence shown here is derived from an EMBL/GenBank/DDBJ whole genome shotgun (WGS) entry which is preliminary data.</text>
</comment>
<dbReference type="EMBL" id="JFKE01000004">
    <property type="protein sequence ID" value="KAJ55503.1"/>
    <property type="molecule type" value="Genomic_DNA"/>
</dbReference>
<evidence type="ECO:0000313" key="4">
    <source>
        <dbReference type="EMBL" id="KAJ55503.1"/>
    </source>
</evidence>
<comment type="similarity">
    <text evidence="3">Belongs to the UreF family.</text>
</comment>
<dbReference type="PANTHER" id="PTHR33620">
    <property type="entry name" value="UREASE ACCESSORY PROTEIN F"/>
    <property type="match status" value="1"/>
</dbReference>
<proteinExistence type="inferred from homology"/>
<evidence type="ECO:0000256" key="3">
    <source>
        <dbReference type="HAMAP-Rule" id="MF_01385"/>
    </source>
</evidence>
<gene>
    <name evidence="3" type="primary">ureF</name>
    <name evidence="4" type="ORF">ACMU_12480</name>
</gene>
<dbReference type="HAMAP" id="MF_01385">
    <property type="entry name" value="UreF"/>
    <property type="match status" value="1"/>
</dbReference>
<dbReference type="InterPro" id="IPR038277">
    <property type="entry name" value="UreF_sf"/>
</dbReference>
<dbReference type="Proteomes" id="UP000026249">
    <property type="component" value="Unassembled WGS sequence"/>
</dbReference>
<comment type="function">
    <text evidence="3">Required for maturation of urease via the functional incorporation of the urease nickel metallocenter.</text>
</comment>
<dbReference type="Gene3D" id="1.10.4190.10">
    <property type="entry name" value="Urease accessory protein UreF"/>
    <property type="match status" value="1"/>
</dbReference>